<dbReference type="InterPro" id="IPR000073">
    <property type="entry name" value="AB_hydrolase_1"/>
</dbReference>
<dbReference type="GO" id="GO:0004806">
    <property type="term" value="F:triacylglycerol lipase activity"/>
    <property type="evidence" value="ECO:0007669"/>
    <property type="project" value="TreeGrafter"/>
</dbReference>
<dbReference type="InterPro" id="IPR029058">
    <property type="entry name" value="AB_hydrolase_fold"/>
</dbReference>
<sequence>MPRATVGTIELDYACFGPEDGPPLLLIMGLSMQRTAWPESLLHALVEHGLRVITFDNRDIGLSTRFHGVPAPSMLRVAAARLARRSPQLPYSLADLADDAAGLLTHLAIEQAHVVGISMGGMIAQHMALRHPQRLGSLSLLASSSGRIGLPLPRLAVLRLMNTRPVGGDEAAAVDYIDRLFSVLAGPGWPSSPETRRMRALDGVRRAPTGRSSERQLAAILADGRAHRLKEISAPTLVLHGTADPMLPPAHGRDLAKRIHGARYIEIPGWGHDLPDGLMPEMAAKLAEHVRKALPNAGRPSFQRSV</sequence>
<gene>
    <name evidence="2" type="ORF">IFO71_06490</name>
</gene>
<accession>A0AAW3ZLT9</accession>
<proteinExistence type="predicted"/>
<protein>
    <submittedName>
        <fullName evidence="2">Alpha/beta fold hydrolase</fullName>
    </submittedName>
</protein>
<evidence type="ECO:0000313" key="2">
    <source>
        <dbReference type="EMBL" id="MBD8525386.1"/>
    </source>
</evidence>
<reference evidence="2 3" key="1">
    <citation type="submission" date="2020-09" db="EMBL/GenBank/DDBJ databases">
        <title>Pseudoxanthomonas sp. CAU 1598 isolated from sand of Yaerae Beach.</title>
        <authorList>
            <person name="Kim W."/>
        </authorList>
    </citation>
    <scope>NUCLEOTIDE SEQUENCE [LARGE SCALE GENOMIC DNA]</scope>
    <source>
        <strain evidence="2 3">CAU 1598</strain>
    </source>
</reference>
<dbReference type="AlphaFoldDB" id="A0AAW3ZLT9"/>
<evidence type="ECO:0000313" key="3">
    <source>
        <dbReference type="Proteomes" id="UP000613768"/>
    </source>
</evidence>
<keyword evidence="2" id="KW-0378">Hydrolase</keyword>
<evidence type="ECO:0000259" key="1">
    <source>
        <dbReference type="Pfam" id="PF00561"/>
    </source>
</evidence>
<comment type="caution">
    <text evidence="2">The sequence shown here is derived from an EMBL/GenBank/DDBJ whole genome shotgun (WGS) entry which is preliminary data.</text>
</comment>
<name>A0AAW3ZLT9_9GAMM</name>
<dbReference type="Gene3D" id="3.40.50.1820">
    <property type="entry name" value="alpha/beta hydrolase"/>
    <property type="match status" value="1"/>
</dbReference>
<dbReference type="EMBL" id="JACYTR010000008">
    <property type="protein sequence ID" value="MBD8525386.1"/>
    <property type="molecule type" value="Genomic_DNA"/>
</dbReference>
<dbReference type="RefSeq" id="WP_192028726.1">
    <property type="nucleotide sequence ID" value="NZ_JACYTR010000008.1"/>
</dbReference>
<organism evidence="2 3">
    <name type="scientific">Pseudomarimonas arenosa</name>
    <dbReference type="NCBI Taxonomy" id="2774145"/>
    <lineage>
        <taxon>Bacteria</taxon>
        <taxon>Pseudomonadati</taxon>
        <taxon>Pseudomonadota</taxon>
        <taxon>Gammaproteobacteria</taxon>
        <taxon>Lysobacterales</taxon>
        <taxon>Lysobacteraceae</taxon>
        <taxon>Pseudomarimonas</taxon>
    </lineage>
</organism>
<dbReference type="PANTHER" id="PTHR43433:SF5">
    <property type="entry name" value="AB HYDROLASE-1 DOMAIN-CONTAINING PROTEIN"/>
    <property type="match status" value="1"/>
</dbReference>
<dbReference type="Pfam" id="PF00561">
    <property type="entry name" value="Abhydrolase_1"/>
    <property type="match status" value="1"/>
</dbReference>
<dbReference type="SUPFAM" id="SSF53474">
    <property type="entry name" value="alpha/beta-Hydrolases"/>
    <property type="match status" value="1"/>
</dbReference>
<dbReference type="Proteomes" id="UP000613768">
    <property type="component" value="Unassembled WGS sequence"/>
</dbReference>
<feature type="domain" description="AB hydrolase-1" evidence="1">
    <location>
        <begin position="22"/>
        <end position="273"/>
    </location>
</feature>
<dbReference type="PANTHER" id="PTHR43433">
    <property type="entry name" value="HYDROLASE, ALPHA/BETA FOLD FAMILY PROTEIN"/>
    <property type="match status" value="1"/>
</dbReference>
<keyword evidence="3" id="KW-1185">Reference proteome</keyword>
<dbReference type="GO" id="GO:0046503">
    <property type="term" value="P:glycerolipid catabolic process"/>
    <property type="evidence" value="ECO:0007669"/>
    <property type="project" value="TreeGrafter"/>
</dbReference>
<dbReference type="InterPro" id="IPR050471">
    <property type="entry name" value="AB_hydrolase"/>
</dbReference>